<protein>
    <submittedName>
        <fullName evidence="3">Uncharacterized protein</fullName>
    </submittedName>
</protein>
<evidence type="ECO:0000256" key="1">
    <source>
        <dbReference type="SAM" id="MobiDB-lite"/>
    </source>
</evidence>
<accession>A0A914VSQ7</accession>
<keyword evidence="2" id="KW-1185">Reference proteome</keyword>
<name>A0A914VSQ7_9BILA</name>
<feature type="region of interest" description="Disordered" evidence="1">
    <location>
        <begin position="25"/>
        <end position="112"/>
    </location>
</feature>
<dbReference type="Proteomes" id="UP000887566">
    <property type="component" value="Unplaced"/>
</dbReference>
<feature type="compositionally biased region" description="Basic and acidic residues" evidence="1">
    <location>
        <begin position="96"/>
        <end position="110"/>
    </location>
</feature>
<reference evidence="3" key="1">
    <citation type="submission" date="2022-11" db="UniProtKB">
        <authorList>
            <consortium name="WormBaseParasite"/>
        </authorList>
    </citation>
    <scope>IDENTIFICATION</scope>
</reference>
<evidence type="ECO:0000313" key="3">
    <source>
        <dbReference type="WBParaSite" id="PSAMB.scaffold2475size22974.g18010.t1"/>
    </source>
</evidence>
<proteinExistence type="predicted"/>
<dbReference type="AlphaFoldDB" id="A0A914VSQ7"/>
<sequence length="285" mass="31235">IHQSLPTDPLLIGVRRLGRLSEQFEPSTSAAGYCPSSSKNRAPSLEETSDWPRVVPRSRSDSDASCRSLSSQRVDAAVSDQLDGEGAAAAASNKGNKGDRRRAYQSDGRRPSLPALELGTILEQQEKASIRKHSSDVMSWSHQQQFQRRHRPSLVEWAQGDVVMGLKEVTAGLLLDFAACTVFYEILREIDVVLRVSFRSPSCLSAASPSHQNCAIPIGRGASSAWSIVPAPWQGTGERREWSVYASESPTISADSLLLILCLPLPCRYFVYLLAEQRLISVLVS</sequence>
<dbReference type="WBParaSite" id="PSAMB.scaffold2475size22974.g18010.t1">
    <property type="protein sequence ID" value="PSAMB.scaffold2475size22974.g18010.t1"/>
    <property type="gene ID" value="PSAMB.scaffold2475size22974.g18010"/>
</dbReference>
<organism evidence="2 3">
    <name type="scientific">Plectus sambesii</name>
    <dbReference type="NCBI Taxonomy" id="2011161"/>
    <lineage>
        <taxon>Eukaryota</taxon>
        <taxon>Metazoa</taxon>
        <taxon>Ecdysozoa</taxon>
        <taxon>Nematoda</taxon>
        <taxon>Chromadorea</taxon>
        <taxon>Plectida</taxon>
        <taxon>Plectina</taxon>
        <taxon>Plectoidea</taxon>
        <taxon>Plectidae</taxon>
        <taxon>Plectus</taxon>
    </lineage>
</organism>
<evidence type="ECO:0000313" key="2">
    <source>
        <dbReference type="Proteomes" id="UP000887566"/>
    </source>
</evidence>
<feature type="compositionally biased region" description="Polar residues" evidence="1">
    <location>
        <begin position="25"/>
        <end position="41"/>
    </location>
</feature>